<dbReference type="InterPro" id="IPR005490">
    <property type="entry name" value="LD_TPept_cat_dom"/>
</dbReference>
<dbReference type="EMBL" id="CAGS01000066">
    <property type="protein sequence ID" value="CCF82804.1"/>
    <property type="molecule type" value="Genomic_DNA"/>
</dbReference>
<feature type="signal peptide" evidence="8">
    <location>
        <begin position="1"/>
        <end position="25"/>
    </location>
</feature>
<evidence type="ECO:0000256" key="1">
    <source>
        <dbReference type="ARBA" id="ARBA00004752"/>
    </source>
</evidence>
<dbReference type="Pfam" id="PF03734">
    <property type="entry name" value="YkuD"/>
    <property type="match status" value="1"/>
</dbReference>
<organism evidence="10 11">
    <name type="scientific">Nitrolancea hollandica Lb</name>
    <dbReference type="NCBI Taxonomy" id="1129897"/>
    <lineage>
        <taxon>Bacteria</taxon>
        <taxon>Pseudomonadati</taxon>
        <taxon>Thermomicrobiota</taxon>
        <taxon>Thermomicrobia</taxon>
        <taxon>Sphaerobacterales</taxon>
        <taxon>Sphaerobacterineae</taxon>
        <taxon>Sphaerobacteraceae</taxon>
        <taxon>Nitrolancea</taxon>
    </lineage>
</organism>
<dbReference type="GO" id="GO:0005576">
    <property type="term" value="C:extracellular region"/>
    <property type="evidence" value="ECO:0007669"/>
    <property type="project" value="TreeGrafter"/>
</dbReference>
<evidence type="ECO:0000313" key="10">
    <source>
        <dbReference type="EMBL" id="CCF82804.1"/>
    </source>
</evidence>
<evidence type="ECO:0000256" key="5">
    <source>
        <dbReference type="ARBA" id="ARBA00022984"/>
    </source>
</evidence>
<dbReference type="CDD" id="cd16913">
    <property type="entry name" value="YkuD_like"/>
    <property type="match status" value="1"/>
</dbReference>
<sequence>MARRTLLVLTLLLAFIAMIPGPALADEGGNPASVYFPQTGHKLSLGFLDFWRLNGGVTVFGYPITDEMADPQTGQTVQYFERAVFEYHAEAPEDQRIQLRALDPSDRINGLITFNESQRRYQHLASFAFAGVPLSQPFARIDTAPDTNDRIYFPETGHTVAMGFQDFWERHGGADIFGNPTTEEYMDPASGYSVQYFERAIFEWHTEGPGVPHVELRNVGTRAAARAGINTAPVPQAENIPTYDPNLWNDSGPANPADVTTPLPGAPSGAAKWIEVDLSQQYIRAWEHKTLVFGQYVSTGLAQHPTPTGYFRIFAKLPFDDMTNGPAAPADDFYDLKDVPNVMYFETGGYAIHGTYWHTNFGRPQSHGCVNMTRSGSAWMFNWAPNRTTVWVHD</sequence>
<evidence type="ECO:0000256" key="8">
    <source>
        <dbReference type="SAM" id="SignalP"/>
    </source>
</evidence>
<dbReference type="AlphaFoldDB" id="I4EDP2"/>
<feature type="active site" description="Proton donor/acceptor" evidence="7">
    <location>
        <position position="353"/>
    </location>
</feature>
<dbReference type="Proteomes" id="UP000004221">
    <property type="component" value="Unassembled WGS sequence"/>
</dbReference>
<comment type="caution">
    <text evidence="10">The sequence shown here is derived from an EMBL/GenBank/DDBJ whole genome shotgun (WGS) entry which is preliminary data.</text>
</comment>
<dbReference type="OrthoDB" id="160089at2"/>
<dbReference type="SUPFAM" id="SSF141523">
    <property type="entry name" value="L,D-transpeptidase catalytic domain-like"/>
    <property type="match status" value="1"/>
</dbReference>
<dbReference type="InterPro" id="IPR050979">
    <property type="entry name" value="LD-transpeptidase"/>
</dbReference>
<dbReference type="GO" id="GO:0071555">
    <property type="term" value="P:cell wall organization"/>
    <property type="evidence" value="ECO:0007669"/>
    <property type="project" value="UniProtKB-UniRule"/>
</dbReference>
<name>I4EDP2_9BACT</name>
<gene>
    <name evidence="10" type="ORF">NITHO_1580013</name>
</gene>
<reference evidence="10 11" key="1">
    <citation type="journal article" date="2012" name="ISME J.">
        <title>Nitrification expanded: discovery, physiology and genomics of a nitrite-oxidizing bacterium from the phylum Chloroflexi.</title>
        <authorList>
            <person name="Sorokin D.Y."/>
            <person name="Lucker S."/>
            <person name="Vejmelkova D."/>
            <person name="Kostrikina N.A."/>
            <person name="Kleerebezem R."/>
            <person name="Rijpstra W.I."/>
            <person name="Damste J.S."/>
            <person name="Le Paslier D."/>
            <person name="Muyzer G."/>
            <person name="Wagner M."/>
            <person name="van Loosdrecht M.C."/>
            <person name="Daims H."/>
        </authorList>
    </citation>
    <scope>NUCLEOTIDE SEQUENCE [LARGE SCALE GENOMIC DNA]</scope>
    <source>
        <strain evidence="11">none</strain>
    </source>
</reference>
<keyword evidence="11" id="KW-1185">Reference proteome</keyword>
<dbReference type="RefSeq" id="WP_008475236.1">
    <property type="nucleotide sequence ID" value="NZ_CAGS01000066.1"/>
</dbReference>
<evidence type="ECO:0000256" key="2">
    <source>
        <dbReference type="ARBA" id="ARBA00005992"/>
    </source>
</evidence>
<keyword evidence="5 7" id="KW-0573">Peptidoglycan synthesis</keyword>
<accession>I4EDP2</accession>
<evidence type="ECO:0000256" key="3">
    <source>
        <dbReference type="ARBA" id="ARBA00022679"/>
    </source>
</evidence>
<proteinExistence type="inferred from homology"/>
<dbReference type="GO" id="GO:0016740">
    <property type="term" value="F:transferase activity"/>
    <property type="evidence" value="ECO:0007669"/>
    <property type="project" value="UniProtKB-KW"/>
</dbReference>
<dbReference type="GO" id="GO:0018104">
    <property type="term" value="P:peptidoglycan-protein cross-linking"/>
    <property type="evidence" value="ECO:0007669"/>
    <property type="project" value="TreeGrafter"/>
</dbReference>
<dbReference type="GO" id="GO:0008360">
    <property type="term" value="P:regulation of cell shape"/>
    <property type="evidence" value="ECO:0007669"/>
    <property type="project" value="UniProtKB-UniRule"/>
</dbReference>
<keyword evidence="6 7" id="KW-0961">Cell wall biogenesis/degradation</keyword>
<keyword evidence="4 7" id="KW-0133">Cell shape</keyword>
<dbReference type="UniPathway" id="UPA00219"/>
<dbReference type="InterPro" id="IPR038063">
    <property type="entry name" value="Transpep_catalytic_dom"/>
</dbReference>
<keyword evidence="8" id="KW-0732">Signal</keyword>
<feature type="chain" id="PRO_5003688797" evidence="8">
    <location>
        <begin position="26"/>
        <end position="394"/>
    </location>
</feature>
<keyword evidence="3" id="KW-0808">Transferase</keyword>
<dbReference type="PANTHER" id="PTHR30582">
    <property type="entry name" value="L,D-TRANSPEPTIDASE"/>
    <property type="match status" value="1"/>
</dbReference>
<comment type="pathway">
    <text evidence="1 7">Cell wall biogenesis; peptidoglycan biosynthesis.</text>
</comment>
<evidence type="ECO:0000259" key="9">
    <source>
        <dbReference type="PROSITE" id="PS52029"/>
    </source>
</evidence>
<feature type="active site" description="Nucleophile" evidence="7">
    <location>
        <position position="369"/>
    </location>
</feature>
<evidence type="ECO:0000256" key="7">
    <source>
        <dbReference type="PROSITE-ProRule" id="PRU01373"/>
    </source>
</evidence>
<dbReference type="GO" id="GO:0071972">
    <property type="term" value="F:peptidoglycan L,D-transpeptidase activity"/>
    <property type="evidence" value="ECO:0007669"/>
    <property type="project" value="TreeGrafter"/>
</dbReference>
<comment type="similarity">
    <text evidence="2">Belongs to the YkuD family.</text>
</comment>
<dbReference type="PANTHER" id="PTHR30582:SF2">
    <property type="entry name" value="L,D-TRANSPEPTIDASE YCIB-RELATED"/>
    <property type="match status" value="1"/>
</dbReference>
<protein>
    <submittedName>
        <fullName evidence="10">ErfK/YbiS/YcfS/YnhG family protein</fullName>
    </submittedName>
</protein>
<feature type="domain" description="L,D-TPase catalytic" evidence="9">
    <location>
        <begin position="272"/>
        <end position="393"/>
    </location>
</feature>
<dbReference type="Gene3D" id="2.40.440.10">
    <property type="entry name" value="L,D-transpeptidase catalytic domain-like"/>
    <property type="match status" value="1"/>
</dbReference>
<evidence type="ECO:0000313" key="11">
    <source>
        <dbReference type="Proteomes" id="UP000004221"/>
    </source>
</evidence>
<evidence type="ECO:0000256" key="6">
    <source>
        <dbReference type="ARBA" id="ARBA00023316"/>
    </source>
</evidence>
<dbReference type="PROSITE" id="PS52029">
    <property type="entry name" value="LD_TPASE"/>
    <property type="match status" value="1"/>
</dbReference>
<evidence type="ECO:0000256" key="4">
    <source>
        <dbReference type="ARBA" id="ARBA00022960"/>
    </source>
</evidence>